<organism evidence="2 3">
    <name type="scientific">Angustibacter luteus</name>
    <dbReference type="NCBI Taxonomy" id="658456"/>
    <lineage>
        <taxon>Bacteria</taxon>
        <taxon>Bacillati</taxon>
        <taxon>Actinomycetota</taxon>
        <taxon>Actinomycetes</taxon>
        <taxon>Kineosporiales</taxon>
        <taxon>Kineosporiaceae</taxon>
    </lineage>
</organism>
<accession>A0ABW1JFH3</accession>
<protein>
    <submittedName>
        <fullName evidence="2">Uncharacterized protein</fullName>
    </submittedName>
</protein>
<feature type="transmembrane region" description="Helical" evidence="1">
    <location>
        <begin position="121"/>
        <end position="142"/>
    </location>
</feature>
<comment type="caution">
    <text evidence="2">The sequence shown here is derived from an EMBL/GenBank/DDBJ whole genome shotgun (WGS) entry which is preliminary data.</text>
</comment>
<reference evidence="3" key="1">
    <citation type="journal article" date="2019" name="Int. J. Syst. Evol. Microbiol.">
        <title>The Global Catalogue of Microorganisms (GCM) 10K type strain sequencing project: providing services to taxonomists for standard genome sequencing and annotation.</title>
        <authorList>
            <consortium name="The Broad Institute Genomics Platform"/>
            <consortium name="The Broad Institute Genome Sequencing Center for Infectious Disease"/>
            <person name="Wu L."/>
            <person name="Ma J."/>
        </authorList>
    </citation>
    <scope>NUCLEOTIDE SEQUENCE [LARGE SCALE GENOMIC DNA]</scope>
    <source>
        <strain evidence="3">KACC 14249</strain>
    </source>
</reference>
<dbReference type="Proteomes" id="UP001596189">
    <property type="component" value="Unassembled WGS sequence"/>
</dbReference>
<feature type="transmembrane region" description="Helical" evidence="1">
    <location>
        <begin position="98"/>
        <end position="115"/>
    </location>
</feature>
<feature type="transmembrane region" description="Helical" evidence="1">
    <location>
        <begin position="12"/>
        <end position="31"/>
    </location>
</feature>
<evidence type="ECO:0000313" key="2">
    <source>
        <dbReference type="EMBL" id="MFC6007939.1"/>
    </source>
</evidence>
<name>A0ABW1JFH3_9ACTN</name>
<dbReference type="EMBL" id="JBHSRD010000004">
    <property type="protein sequence ID" value="MFC6007939.1"/>
    <property type="molecule type" value="Genomic_DNA"/>
</dbReference>
<keyword evidence="1" id="KW-1133">Transmembrane helix</keyword>
<evidence type="ECO:0000256" key="1">
    <source>
        <dbReference type="SAM" id="Phobius"/>
    </source>
</evidence>
<proteinExistence type="predicted"/>
<evidence type="ECO:0000313" key="3">
    <source>
        <dbReference type="Proteomes" id="UP001596189"/>
    </source>
</evidence>
<keyword evidence="3" id="KW-1185">Reference proteome</keyword>
<sequence length="166" mass="18131">MTESFAGLSRAAWTKVLLVAVIGIGVLRVVLCHTQRMAFVQAYADYAGLDTNTFLGLEVAKREVPGHFDSANFSLLCAGLLLLPLIKRIGTGTPWARNLALILSAAGGLNTLGSLAVPSPWWYYALTVLMVALTGIVIVLLWRTPVIEDYQERHDAEVRARRHETG</sequence>
<gene>
    <name evidence="2" type="ORF">ACFQDO_12460</name>
</gene>
<keyword evidence="1" id="KW-0812">Transmembrane</keyword>
<keyword evidence="1" id="KW-0472">Membrane</keyword>
<dbReference type="RefSeq" id="WP_345715374.1">
    <property type="nucleotide sequence ID" value="NZ_BAABFP010000002.1"/>
</dbReference>